<dbReference type="InterPro" id="IPR050625">
    <property type="entry name" value="ParA/MinD_ATPase"/>
</dbReference>
<dbReference type="GO" id="GO:0016887">
    <property type="term" value="F:ATP hydrolysis activity"/>
    <property type="evidence" value="ECO:0007669"/>
    <property type="project" value="TreeGrafter"/>
</dbReference>
<evidence type="ECO:0000259" key="1">
    <source>
        <dbReference type="Pfam" id="PF01656"/>
    </source>
</evidence>
<dbReference type="RefSeq" id="WP_218261392.1">
    <property type="nucleotide sequence ID" value="NZ_CP077715.1"/>
</dbReference>
<evidence type="ECO:0000313" key="3">
    <source>
        <dbReference type="Proteomes" id="UP000693941"/>
    </source>
</evidence>
<dbReference type="PANTHER" id="PTHR43384:SF10">
    <property type="entry name" value="ATPASE INVOLVED IN CHROMOSOME PARTITIONING, PARA_MIND FAMILY"/>
    <property type="match status" value="1"/>
</dbReference>
<dbReference type="AlphaFoldDB" id="A0A8F5BUA3"/>
<name>A0A8F5BUA3_9CREN</name>
<dbReference type="Pfam" id="PF01656">
    <property type="entry name" value="CbiA"/>
    <property type="match status" value="1"/>
</dbReference>
<dbReference type="GO" id="GO:0005524">
    <property type="term" value="F:ATP binding"/>
    <property type="evidence" value="ECO:0007669"/>
    <property type="project" value="TreeGrafter"/>
</dbReference>
<feature type="domain" description="CobQ/CobB/MinD/ParA nucleotide binding" evidence="1">
    <location>
        <begin position="9"/>
        <end position="141"/>
    </location>
</feature>
<reference evidence="2" key="1">
    <citation type="journal article" date="2021" name="Environ. Microbiol.">
        <title>New insights into the diversity and evolution of the archaeal mobilome from three complete genomes of Saccharolobus shibatae.</title>
        <authorList>
            <person name="Medvedeva S."/>
            <person name="Brandt D."/>
            <person name="Cvirkaite-Krupovic V."/>
            <person name="Liu Y."/>
            <person name="Severinov K."/>
            <person name="Ishino S."/>
            <person name="Ishino Y."/>
            <person name="Prangishvili D."/>
            <person name="Kalinowski J."/>
            <person name="Krupovic M."/>
        </authorList>
    </citation>
    <scope>NUCLEOTIDE SEQUENCE</scope>
    <source>
        <strain evidence="2">BEU9</strain>
    </source>
</reference>
<dbReference type="GO" id="GO:0051782">
    <property type="term" value="P:negative regulation of cell division"/>
    <property type="evidence" value="ECO:0007669"/>
    <property type="project" value="TreeGrafter"/>
</dbReference>
<dbReference type="EMBL" id="CP077715">
    <property type="protein sequence ID" value="QXJ31594.1"/>
    <property type="molecule type" value="Genomic_DNA"/>
</dbReference>
<evidence type="ECO:0000313" key="2">
    <source>
        <dbReference type="EMBL" id="QXJ31594.1"/>
    </source>
</evidence>
<dbReference type="Proteomes" id="UP000693941">
    <property type="component" value="Chromosome"/>
</dbReference>
<dbReference type="InterPro" id="IPR002586">
    <property type="entry name" value="CobQ/CobB/MinD/ParA_Nub-bd_dom"/>
</dbReference>
<dbReference type="GO" id="GO:0005829">
    <property type="term" value="C:cytosol"/>
    <property type="evidence" value="ECO:0007669"/>
    <property type="project" value="TreeGrafter"/>
</dbReference>
<dbReference type="GO" id="GO:0009898">
    <property type="term" value="C:cytoplasmic side of plasma membrane"/>
    <property type="evidence" value="ECO:0007669"/>
    <property type="project" value="TreeGrafter"/>
</dbReference>
<dbReference type="PANTHER" id="PTHR43384">
    <property type="entry name" value="SEPTUM SITE-DETERMINING PROTEIN MIND HOMOLOG, CHLOROPLASTIC-RELATED"/>
    <property type="match status" value="1"/>
</dbReference>
<organism evidence="2 3">
    <name type="scientific">Saccharolobus shibatae</name>
    <dbReference type="NCBI Taxonomy" id="2286"/>
    <lineage>
        <taxon>Archaea</taxon>
        <taxon>Thermoproteota</taxon>
        <taxon>Thermoprotei</taxon>
        <taxon>Sulfolobales</taxon>
        <taxon>Sulfolobaceae</taxon>
        <taxon>Saccharolobus</taxon>
    </lineage>
</organism>
<protein>
    <recommendedName>
        <fullName evidence="1">CobQ/CobB/MinD/ParA nucleotide binding domain-containing protein</fullName>
    </recommendedName>
</protein>
<dbReference type="GeneID" id="65559762"/>
<sequence>MTTNIVRLLSIKGGVGKSSIAYALARTISTSGYKVLFLDMDNLHTVSRILGVKDCELTYVRDFFVFACDDLSKISFDNYEYVIIDTYSGIPRGTLSDIKGDRIYNIFISDFSSIDNTLNYIKEWNDKEGTNFLVVNMVIREDNEHDVLVRKFLDSLPPKSNVKISKVFLFFFDENYFGSYKVDLNHLELLVSYVLGGISELEP</sequence>
<gene>
    <name evidence="2" type="ORF">J5U21_01244</name>
</gene>
<accession>A0A8F5BUA3</accession>
<proteinExistence type="predicted"/>